<evidence type="ECO:0000313" key="3">
    <source>
        <dbReference type="Proteomes" id="UP000260759"/>
    </source>
</evidence>
<comment type="caution">
    <text evidence="1">The sequence shown here is derived from an EMBL/GenBank/DDBJ whole genome shotgun (WGS) entry which is preliminary data.</text>
</comment>
<sequence>MKEDNTKRRLIYIVHNQKTILPTFFKPLAKSCHRHGKSLPSYWQKLVFSFLVKYHQRGFVLSNYSLFLR</sequence>
<accession>A0A3E5F0R4</accession>
<dbReference type="AlphaFoldDB" id="A0A3E5F0R4"/>
<evidence type="ECO:0000313" key="4">
    <source>
        <dbReference type="Proteomes" id="UP000284640"/>
    </source>
</evidence>
<dbReference type="Proteomes" id="UP000260759">
    <property type="component" value="Unassembled WGS sequence"/>
</dbReference>
<dbReference type="EMBL" id="QSVA01000006">
    <property type="protein sequence ID" value="RGN94562.1"/>
    <property type="molecule type" value="Genomic_DNA"/>
</dbReference>
<reference evidence="3 4" key="1">
    <citation type="submission" date="2018-08" db="EMBL/GenBank/DDBJ databases">
        <title>A genome reference for cultivated species of the human gut microbiota.</title>
        <authorList>
            <person name="Zou Y."/>
            <person name="Xue W."/>
            <person name="Luo G."/>
        </authorList>
    </citation>
    <scope>NUCLEOTIDE SEQUENCE [LARGE SCALE GENOMIC DNA]</scope>
    <source>
        <strain evidence="2 4">AM27-46</strain>
        <strain evidence="1 3">OM03-4</strain>
    </source>
</reference>
<evidence type="ECO:0000313" key="2">
    <source>
        <dbReference type="EMBL" id="RHE56826.1"/>
    </source>
</evidence>
<proteinExistence type="predicted"/>
<name>A0A3E5F0R4_BACUN</name>
<dbReference type="Proteomes" id="UP000284640">
    <property type="component" value="Unassembled WGS sequence"/>
</dbReference>
<evidence type="ECO:0000313" key="1">
    <source>
        <dbReference type="EMBL" id="RGN94562.1"/>
    </source>
</evidence>
<protein>
    <submittedName>
        <fullName evidence="1">Uncharacterized protein</fullName>
    </submittedName>
</protein>
<gene>
    <name evidence="2" type="ORF">DW729_16800</name>
    <name evidence="1" type="ORF">DXB37_08320</name>
</gene>
<dbReference type="EMBL" id="QSKL01000022">
    <property type="protein sequence ID" value="RHE56826.1"/>
    <property type="molecule type" value="Genomic_DNA"/>
</dbReference>
<organism evidence="1 3">
    <name type="scientific">Bacteroides uniformis</name>
    <dbReference type="NCBI Taxonomy" id="820"/>
    <lineage>
        <taxon>Bacteria</taxon>
        <taxon>Pseudomonadati</taxon>
        <taxon>Bacteroidota</taxon>
        <taxon>Bacteroidia</taxon>
        <taxon>Bacteroidales</taxon>
        <taxon>Bacteroidaceae</taxon>
        <taxon>Bacteroides</taxon>
    </lineage>
</organism>